<dbReference type="Gene3D" id="3.30.420.40">
    <property type="match status" value="1"/>
</dbReference>
<organism evidence="2 3">
    <name type="scientific">Devosia oryziradicis</name>
    <dbReference type="NCBI Taxonomy" id="2801335"/>
    <lineage>
        <taxon>Bacteria</taxon>
        <taxon>Pseudomonadati</taxon>
        <taxon>Pseudomonadota</taxon>
        <taxon>Alphaproteobacteria</taxon>
        <taxon>Hyphomicrobiales</taxon>
        <taxon>Devosiaceae</taxon>
        <taxon>Devosia</taxon>
    </lineage>
</organism>
<reference evidence="2 3" key="1">
    <citation type="submission" date="2021-01" db="EMBL/GenBank/DDBJ databases">
        <title>Genome seq and assembly of Devosia sp. G19.</title>
        <authorList>
            <person name="Chhetri G."/>
        </authorList>
    </citation>
    <scope>NUCLEOTIDE SEQUENCE [LARGE SCALE GENOMIC DNA]</scope>
    <source>
        <strain evidence="2 3">G19</strain>
    </source>
</reference>
<sequence>MADDWRTKLRTLRHRLLGIPSREPAQRSPAEGNNDDAPSTVDNASVASNSSAGSTRWIDEAPARPAKTAPPVAINLGIDFGTSFTKVCFRDVGTEQSGIAMIGRGVANNALVPTLLAVDADGKLHVADEASEDLKAIYVPYLKMRLAGEAIGSPLPTVAGLDLDDEQSIRALAAWFLATIILRSQRWIERAEADRLRNRSVVWSANVGVPVEHYDSNVLAVFEEVLGVSWSWVRRGAVPATVEAAVESYVTDVGRPDRSLADFHAIPEISAAVQSFITSREAAPGVYVYFDIGGGTVDGVAFNYVNDNGERGLNFYSGRVAPLGMAALRPTAEGAASDIEAAANFDTAIAAAPNNEDLASEVRKLVGHVVANAKRKDSRDWRWDPIQSEARHRKFVGQRDPSSMKPLIVFVGGGGAHSRWYKETISSTHSRFGHHNAGIPPYRLAEVPKPADLSMAQLNEREFRRFAISYGLSIPFGEGPEVRLPSQFSDAERPRQRELHGVVDYENSKDVYD</sequence>
<dbReference type="EMBL" id="CP068047">
    <property type="protein sequence ID" value="QQR36146.1"/>
    <property type="molecule type" value="Genomic_DNA"/>
</dbReference>
<gene>
    <name evidence="2" type="ORF">JI749_00425</name>
</gene>
<feature type="compositionally biased region" description="Basic and acidic residues" evidence="1">
    <location>
        <begin position="490"/>
        <end position="513"/>
    </location>
</feature>
<dbReference type="SUPFAM" id="SSF53067">
    <property type="entry name" value="Actin-like ATPase domain"/>
    <property type="match status" value="1"/>
</dbReference>
<evidence type="ECO:0000313" key="3">
    <source>
        <dbReference type="Proteomes" id="UP000595460"/>
    </source>
</evidence>
<evidence type="ECO:0000313" key="2">
    <source>
        <dbReference type="EMBL" id="QQR36146.1"/>
    </source>
</evidence>
<accession>A0ABX7C2B1</accession>
<protein>
    <recommendedName>
        <fullName evidence="4">Hsp70 family protein</fullName>
    </recommendedName>
</protein>
<name>A0ABX7C2B1_9HYPH</name>
<evidence type="ECO:0008006" key="4">
    <source>
        <dbReference type="Google" id="ProtNLM"/>
    </source>
</evidence>
<feature type="region of interest" description="Disordered" evidence="1">
    <location>
        <begin position="16"/>
        <end position="64"/>
    </location>
</feature>
<feature type="compositionally biased region" description="Low complexity" evidence="1">
    <location>
        <begin position="39"/>
        <end position="55"/>
    </location>
</feature>
<dbReference type="Proteomes" id="UP000595460">
    <property type="component" value="Chromosome"/>
</dbReference>
<dbReference type="RefSeq" id="WP_201657152.1">
    <property type="nucleotide sequence ID" value="NZ_CP068047.1"/>
</dbReference>
<proteinExistence type="predicted"/>
<keyword evidence="3" id="KW-1185">Reference proteome</keyword>
<feature type="region of interest" description="Disordered" evidence="1">
    <location>
        <begin position="485"/>
        <end position="513"/>
    </location>
</feature>
<evidence type="ECO:0000256" key="1">
    <source>
        <dbReference type="SAM" id="MobiDB-lite"/>
    </source>
</evidence>
<dbReference type="InterPro" id="IPR043129">
    <property type="entry name" value="ATPase_NBD"/>
</dbReference>